<gene>
    <name evidence="2" type="ORF">B0F90DRAFT_1671498</name>
</gene>
<comment type="similarity">
    <text evidence="1">Belongs to the FAD-binding monooxygenase family.</text>
</comment>
<dbReference type="AlphaFoldDB" id="A0AAD4LUS3"/>
<reference evidence="2" key="1">
    <citation type="journal article" date="2022" name="New Phytol.">
        <title>Evolutionary transition to the ectomycorrhizal habit in the genomes of a hyperdiverse lineage of mushroom-forming fungi.</title>
        <authorList>
            <person name="Looney B."/>
            <person name="Miyauchi S."/>
            <person name="Morin E."/>
            <person name="Drula E."/>
            <person name="Courty P.E."/>
            <person name="Kohler A."/>
            <person name="Kuo A."/>
            <person name="LaButti K."/>
            <person name="Pangilinan J."/>
            <person name="Lipzen A."/>
            <person name="Riley R."/>
            <person name="Andreopoulos W."/>
            <person name="He G."/>
            <person name="Johnson J."/>
            <person name="Nolan M."/>
            <person name="Tritt A."/>
            <person name="Barry K.W."/>
            <person name="Grigoriev I.V."/>
            <person name="Nagy L.G."/>
            <person name="Hibbett D."/>
            <person name="Henrissat B."/>
            <person name="Matheny P.B."/>
            <person name="Labbe J."/>
            <person name="Martin F.M."/>
        </authorList>
    </citation>
    <scope>NUCLEOTIDE SEQUENCE</scope>
    <source>
        <strain evidence="2">BPL690</strain>
    </source>
</reference>
<dbReference type="InterPro" id="IPR036188">
    <property type="entry name" value="FAD/NAD-bd_sf"/>
</dbReference>
<name>A0AAD4LUS3_9AGAM</name>
<dbReference type="SUPFAM" id="SSF51905">
    <property type="entry name" value="FAD/NAD(P)-binding domain"/>
    <property type="match status" value="1"/>
</dbReference>
<keyword evidence="3" id="KW-1185">Reference proteome</keyword>
<dbReference type="PANTHER" id="PTHR42877">
    <property type="entry name" value="L-ORNITHINE N(5)-MONOOXYGENASE-RELATED"/>
    <property type="match status" value="1"/>
</dbReference>
<dbReference type="PANTHER" id="PTHR42877:SF4">
    <property type="entry name" value="FAD_NAD(P)-BINDING DOMAIN-CONTAINING PROTEIN-RELATED"/>
    <property type="match status" value="1"/>
</dbReference>
<dbReference type="EMBL" id="WTXG01000156">
    <property type="protein sequence ID" value="KAI0291505.1"/>
    <property type="molecule type" value="Genomic_DNA"/>
</dbReference>
<organism evidence="2 3">
    <name type="scientific">Multifurca ochricompacta</name>
    <dbReference type="NCBI Taxonomy" id="376703"/>
    <lineage>
        <taxon>Eukaryota</taxon>
        <taxon>Fungi</taxon>
        <taxon>Dikarya</taxon>
        <taxon>Basidiomycota</taxon>
        <taxon>Agaricomycotina</taxon>
        <taxon>Agaricomycetes</taxon>
        <taxon>Russulales</taxon>
        <taxon>Russulaceae</taxon>
        <taxon>Multifurca</taxon>
    </lineage>
</organism>
<protein>
    <submittedName>
        <fullName evidence="2">Uncharacterized protein</fullName>
    </submittedName>
</protein>
<accession>A0AAD4LUS3</accession>
<sequence>MASSQTHENTRNHSESLKPSHFAIVSHQLPLFYSFARNVPNIELTVYEKERLIGGTCFETNVDWSGFYASGPEILAYLNQVVEKPRGMRRRANDTSGSGVMDTVTRRLRTWRTCFSWVLVSSIPGFGNFRGRVLHSAQWDVNEEGGWEEYVKDWGDKAIGIIGNSLVKSIVNYTLSKTWIGESFSLRTILELAGCDPGSDDYREAFRDEKYYKEFRHKVEADLDRSSGLTVYRAVLALSRSTIRRLLSSSYTRSRLLGSSMHGKYDTPDDTNHTHHTYRASSLKTEVLNTSTDGLALNADWVATGGAEAYLFIAMDGFPNLFVGGGPNLGVEYVVSASLKLQCERLKSIEVKRVAVDDWRAYMETFFPKIVVVRWYKKAEDRVIALWSVAWYLDENELDYLPGKPT</sequence>
<dbReference type="Gene3D" id="3.50.50.60">
    <property type="entry name" value="FAD/NAD(P)-binding domain"/>
    <property type="match status" value="1"/>
</dbReference>
<evidence type="ECO:0000313" key="2">
    <source>
        <dbReference type="EMBL" id="KAI0291505.1"/>
    </source>
</evidence>
<evidence type="ECO:0000256" key="1">
    <source>
        <dbReference type="ARBA" id="ARBA00010139"/>
    </source>
</evidence>
<dbReference type="Proteomes" id="UP001203297">
    <property type="component" value="Unassembled WGS sequence"/>
</dbReference>
<proteinExistence type="inferred from homology"/>
<evidence type="ECO:0000313" key="3">
    <source>
        <dbReference type="Proteomes" id="UP001203297"/>
    </source>
</evidence>
<dbReference type="InterPro" id="IPR051209">
    <property type="entry name" value="FAD-bind_Monooxygenase_sf"/>
</dbReference>
<comment type="caution">
    <text evidence="2">The sequence shown here is derived from an EMBL/GenBank/DDBJ whole genome shotgun (WGS) entry which is preliminary data.</text>
</comment>